<evidence type="ECO:0000256" key="5">
    <source>
        <dbReference type="ARBA" id="ARBA00022691"/>
    </source>
</evidence>
<reference evidence="7 8" key="2">
    <citation type="journal article" date="2015" name="BMC Genomics">
        <title>Analysis of three genomes within the thermophilic bacterial species Caldanaerobacter subterraneus with a focus on carbon monoxide dehydrogenase evolution and hydrolase diversity.</title>
        <authorList>
            <person name="Sant'Anna F.H."/>
            <person name="Lebedinsky A.V."/>
            <person name="Sokolova T.G."/>
            <person name="Robb F.T."/>
            <person name="Gonzalez J.M."/>
        </authorList>
    </citation>
    <scope>NUCLEOTIDE SEQUENCE [LARGE SCALE GENOMIC DNA]</scope>
    <source>
        <strain evidence="7 8">DSM 12653</strain>
    </source>
</reference>
<dbReference type="SUPFAM" id="SSF53335">
    <property type="entry name" value="S-adenosyl-L-methionine-dependent methyltransferases"/>
    <property type="match status" value="1"/>
</dbReference>
<dbReference type="PANTHER" id="PTHR31760">
    <property type="entry name" value="S-ADENOSYL-L-METHIONINE-DEPENDENT METHYLTRANSFERASES SUPERFAMILY PROTEIN"/>
    <property type="match status" value="1"/>
</dbReference>
<organism evidence="7 8">
    <name type="scientific">Caldanaerobacter subterraneus subsp. pacificus DSM 12653</name>
    <dbReference type="NCBI Taxonomy" id="391606"/>
    <lineage>
        <taxon>Bacteria</taxon>
        <taxon>Bacillati</taxon>
        <taxon>Bacillota</taxon>
        <taxon>Clostridia</taxon>
        <taxon>Thermoanaerobacterales</taxon>
        <taxon>Thermoanaerobacteraceae</taxon>
        <taxon>Caldanaerobacter</taxon>
    </lineage>
</organism>
<keyword evidence="4 7" id="KW-0808">Transferase</keyword>
<dbReference type="EMBL" id="ABXP02000066">
    <property type="protein sequence ID" value="KKC29874.1"/>
    <property type="molecule type" value="Genomic_DNA"/>
</dbReference>
<name>A0A0F5PPU7_9THEO</name>
<keyword evidence="1" id="KW-0963">Cytoplasm</keyword>
<dbReference type="Pfam" id="PF02527">
    <property type="entry name" value="GidB"/>
    <property type="match status" value="1"/>
</dbReference>
<dbReference type="PANTHER" id="PTHR31760:SF0">
    <property type="entry name" value="S-ADENOSYL-L-METHIONINE-DEPENDENT METHYLTRANSFERASES SUPERFAMILY PROTEIN"/>
    <property type="match status" value="1"/>
</dbReference>
<reference evidence="7 8" key="1">
    <citation type="submission" date="2008-07" db="EMBL/GenBank/DDBJ databases">
        <authorList>
            <person name="Gonzalez J."/>
            <person name="Sokolova T."/>
            <person name="Ferriera S."/>
            <person name="Johnson J."/>
            <person name="Kravitz S."/>
            <person name="Beeson K."/>
            <person name="Sutton G."/>
            <person name="Rogers Y.-H."/>
            <person name="Friedman R."/>
            <person name="Frazier M."/>
            <person name="Venter J.C."/>
        </authorList>
    </citation>
    <scope>NUCLEOTIDE SEQUENCE [LARGE SCALE GENOMIC DNA]</scope>
    <source>
        <strain evidence="7 8">DSM 12653</strain>
    </source>
</reference>
<evidence type="ECO:0000256" key="4">
    <source>
        <dbReference type="ARBA" id="ARBA00022679"/>
    </source>
</evidence>
<evidence type="ECO:0000256" key="6">
    <source>
        <dbReference type="ARBA" id="ARBA00031818"/>
    </source>
</evidence>
<keyword evidence="3 7" id="KW-0489">Methyltransferase</keyword>
<evidence type="ECO:0000256" key="2">
    <source>
        <dbReference type="ARBA" id="ARBA00022552"/>
    </source>
</evidence>
<sequence length="103" mass="11395">MNLAASTVVSKTLFFKHVDIVHGRAEELGRVEKFREKFDIATARAVAPLNILLEYAVPFVKVGGYFIAMKGRDIGEISQCKNALKELKCKVEDVIEAAILSTI</sequence>
<evidence type="ECO:0000256" key="1">
    <source>
        <dbReference type="ARBA" id="ARBA00022490"/>
    </source>
</evidence>
<evidence type="ECO:0000256" key="3">
    <source>
        <dbReference type="ARBA" id="ARBA00022603"/>
    </source>
</evidence>
<gene>
    <name evidence="7" type="ORF">CDSM653_01103</name>
</gene>
<keyword evidence="5" id="KW-0949">S-adenosyl-L-methionine</keyword>
<evidence type="ECO:0000313" key="7">
    <source>
        <dbReference type="EMBL" id="KKC29874.1"/>
    </source>
</evidence>
<dbReference type="GO" id="GO:0005829">
    <property type="term" value="C:cytosol"/>
    <property type="evidence" value="ECO:0007669"/>
    <property type="project" value="TreeGrafter"/>
</dbReference>
<comment type="caution">
    <text evidence="7">The sequence shown here is derived from an EMBL/GenBank/DDBJ whole genome shotgun (WGS) entry which is preliminary data.</text>
</comment>
<dbReference type="AlphaFoldDB" id="A0A0F5PPU7"/>
<dbReference type="InterPro" id="IPR029063">
    <property type="entry name" value="SAM-dependent_MTases_sf"/>
</dbReference>
<evidence type="ECO:0000313" key="8">
    <source>
        <dbReference type="Proteomes" id="UP000010146"/>
    </source>
</evidence>
<dbReference type="GO" id="GO:0070043">
    <property type="term" value="F:rRNA (guanine-N7-)-methyltransferase activity"/>
    <property type="evidence" value="ECO:0007669"/>
    <property type="project" value="TreeGrafter"/>
</dbReference>
<proteinExistence type="predicted"/>
<dbReference type="Proteomes" id="UP000010146">
    <property type="component" value="Unassembled WGS sequence"/>
</dbReference>
<reference evidence="8" key="3">
    <citation type="submission" date="2015-02" db="EMBL/GenBank/DDBJ databases">
        <title>Genome analysis of three genomes within the thermophilic hydrogenogenic bacterial species Caldanaerobacter subterraneus.</title>
        <authorList>
            <person name="Sant'Anna F.H."/>
            <person name="Lebedinsky A."/>
            <person name="Sokolova T."/>
            <person name="Robb F.T."/>
            <person name="Gonzalez J.M."/>
        </authorList>
    </citation>
    <scope>NUCLEOTIDE SEQUENCE [LARGE SCALE GENOMIC DNA]</scope>
    <source>
        <strain evidence="8">DSM 12653</strain>
    </source>
</reference>
<dbReference type="InterPro" id="IPR003682">
    <property type="entry name" value="rRNA_ssu_MeTfrase_G"/>
</dbReference>
<dbReference type="Gene3D" id="3.40.50.150">
    <property type="entry name" value="Vaccinia Virus protein VP39"/>
    <property type="match status" value="1"/>
</dbReference>
<accession>A0A0F5PPU7</accession>
<keyword evidence="2" id="KW-0698">rRNA processing</keyword>
<protein>
    <recommendedName>
        <fullName evidence="6">Glucose-inhibited division protein B</fullName>
    </recommendedName>
</protein>